<evidence type="ECO:0000256" key="8">
    <source>
        <dbReference type="ARBA" id="ARBA00048807"/>
    </source>
</evidence>
<evidence type="ECO:0000256" key="3">
    <source>
        <dbReference type="ARBA" id="ARBA00018141"/>
    </source>
</evidence>
<evidence type="ECO:0000256" key="9">
    <source>
        <dbReference type="PIRNR" id="PIRNR006113"/>
    </source>
</evidence>
<evidence type="ECO:0000256" key="2">
    <source>
        <dbReference type="ARBA" id="ARBA00008900"/>
    </source>
</evidence>
<proteinExistence type="inferred from homology"/>
<gene>
    <name evidence="12" type="primary">queD</name>
    <name evidence="12" type="ORF">ERCICUMA2628_607</name>
</gene>
<dbReference type="PIRSF" id="PIRSF006113">
    <property type="entry name" value="PTP_synth"/>
    <property type="match status" value="1"/>
</dbReference>
<sequence length="119" mass="13428">MGITLFKDFTFEAAHYLPHAPKDHQCATIHGHSFIVRLEVTGVMDPHTGWVVDFSEIKRAFQPIHNQIDHSCLNQIAGLENPTSEVLAAWIWEKVKPTLSMLSAVIVQETCRSGCVYRI</sequence>
<dbReference type="Pfam" id="PF01242">
    <property type="entry name" value="PTPS"/>
    <property type="match status" value="1"/>
</dbReference>
<evidence type="ECO:0000256" key="1">
    <source>
        <dbReference type="ARBA" id="ARBA00005061"/>
    </source>
</evidence>
<dbReference type="Gene3D" id="3.30.479.10">
    <property type="entry name" value="6-pyruvoyl tetrahydropterin synthase/QueD"/>
    <property type="match status" value="1"/>
</dbReference>
<keyword evidence="5 9" id="KW-0671">Queuosine biosynthesis</keyword>
<dbReference type="Proteomes" id="UP000294412">
    <property type="component" value="Chromosome"/>
</dbReference>
<feature type="active site" description="Charge relay system" evidence="10">
    <location>
        <position position="109"/>
    </location>
</feature>
<evidence type="ECO:0000256" key="7">
    <source>
        <dbReference type="ARBA" id="ARBA00023239"/>
    </source>
</evidence>
<dbReference type="SUPFAM" id="SSF55620">
    <property type="entry name" value="Tetrahydrobiopterin biosynthesis enzymes-like"/>
    <property type="match status" value="1"/>
</dbReference>
<keyword evidence="6 9" id="KW-0862">Zinc</keyword>
<evidence type="ECO:0000313" key="13">
    <source>
        <dbReference type="Proteomes" id="UP000294412"/>
    </source>
</evidence>
<comment type="similarity">
    <text evidence="2 9">Belongs to the PTPS family. QueD subfamily.</text>
</comment>
<name>A0A451D3I3_9GAMM</name>
<feature type="active site" description="Charge relay system" evidence="10">
    <location>
        <position position="70"/>
    </location>
</feature>
<dbReference type="OrthoDB" id="9804698at2"/>
<evidence type="ECO:0000256" key="4">
    <source>
        <dbReference type="ARBA" id="ARBA00022723"/>
    </source>
</evidence>
<accession>A0A451D3I3</accession>
<feature type="active site" description="Proton acceptor" evidence="10">
    <location>
        <position position="26"/>
    </location>
</feature>
<dbReference type="NCBIfam" id="TIGR03367">
    <property type="entry name" value="queuosine_QueD"/>
    <property type="match status" value="1"/>
</dbReference>
<dbReference type="RefSeq" id="WP_157993757.1">
    <property type="nucleotide sequence ID" value="NZ_LR217703.1"/>
</dbReference>
<protein>
    <recommendedName>
        <fullName evidence="3 9">6-carboxy-5,6,7,8-tetrahydropterin synthase</fullName>
        <ecNumber evidence="9">4.-.-.-</ecNumber>
    </recommendedName>
</protein>
<feature type="binding site" evidence="11">
    <location>
        <position position="30"/>
    </location>
    <ligand>
        <name>Zn(2+)</name>
        <dbReference type="ChEBI" id="CHEBI:29105"/>
    </ligand>
</feature>
<dbReference type="EMBL" id="LR217703">
    <property type="protein sequence ID" value="VFP80224.1"/>
    <property type="molecule type" value="Genomic_DNA"/>
</dbReference>
<feature type="binding site" evidence="11">
    <location>
        <position position="15"/>
    </location>
    <ligand>
        <name>Zn(2+)</name>
        <dbReference type="ChEBI" id="CHEBI:29105"/>
    </ligand>
</feature>
<keyword evidence="7 9" id="KW-0456">Lyase</keyword>
<evidence type="ECO:0000256" key="10">
    <source>
        <dbReference type="PIRSR" id="PIRSR006113-1"/>
    </source>
</evidence>
<dbReference type="GO" id="GO:0008616">
    <property type="term" value="P:tRNA queuosine(34) biosynthetic process"/>
    <property type="evidence" value="ECO:0007669"/>
    <property type="project" value="UniProtKB-KW"/>
</dbReference>
<dbReference type="InterPro" id="IPR038418">
    <property type="entry name" value="6-PTP_synth/QueD_sf"/>
</dbReference>
<dbReference type="EC" id="4.-.-.-" evidence="9"/>
<evidence type="ECO:0000256" key="5">
    <source>
        <dbReference type="ARBA" id="ARBA00022785"/>
    </source>
</evidence>
<dbReference type="PANTHER" id="PTHR12589:SF7">
    <property type="entry name" value="6-PYRUVOYL TETRAHYDROBIOPTERIN SYNTHASE"/>
    <property type="match status" value="1"/>
</dbReference>
<dbReference type="UniPathway" id="UPA00391"/>
<dbReference type="GO" id="GO:0046872">
    <property type="term" value="F:metal ion binding"/>
    <property type="evidence" value="ECO:0007669"/>
    <property type="project" value="UniProtKB-KW"/>
</dbReference>
<evidence type="ECO:0000256" key="11">
    <source>
        <dbReference type="PIRSR" id="PIRSR006113-2"/>
    </source>
</evidence>
<dbReference type="FunFam" id="3.30.479.10:FF:000001">
    <property type="entry name" value="6-carboxy-5,6,7,8-tetrahydropterin synthase"/>
    <property type="match status" value="1"/>
</dbReference>
<comment type="cofactor">
    <cofactor evidence="9 11">
        <name>Zn(2+)</name>
        <dbReference type="ChEBI" id="CHEBI:29105"/>
    </cofactor>
    <text evidence="9 11">Binds 1 zinc ion per subunit.</text>
</comment>
<comment type="pathway">
    <text evidence="1 9">Purine metabolism; 7-cyano-7-deazaguanine biosynthesis.</text>
</comment>
<dbReference type="PANTHER" id="PTHR12589">
    <property type="entry name" value="PYRUVOYL TETRAHYDROBIOPTERIN SYNTHASE"/>
    <property type="match status" value="1"/>
</dbReference>
<dbReference type="AlphaFoldDB" id="A0A451D3I3"/>
<dbReference type="GO" id="GO:0070497">
    <property type="term" value="F:6-carboxytetrahydropterin synthase activity"/>
    <property type="evidence" value="ECO:0007669"/>
    <property type="project" value="UniProtKB-EC"/>
</dbReference>
<evidence type="ECO:0000313" key="12">
    <source>
        <dbReference type="EMBL" id="VFP80224.1"/>
    </source>
</evidence>
<evidence type="ECO:0000256" key="6">
    <source>
        <dbReference type="ARBA" id="ARBA00022833"/>
    </source>
</evidence>
<feature type="binding site" evidence="11">
    <location>
        <position position="32"/>
    </location>
    <ligand>
        <name>Zn(2+)</name>
        <dbReference type="ChEBI" id="CHEBI:29105"/>
    </ligand>
</feature>
<keyword evidence="4 9" id="KW-0479">Metal-binding</keyword>
<dbReference type="InterPro" id="IPR007115">
    <property type="entry name" value="6-PTP_synth/QueD"/>
</dbReference>
<reference evidence="12 13" key="1">
    <citation type="submission" date="2019-02" db="EMBL/GenBank/DDBJ databases">
        <authorList>
            <person name="Manzano-Marin A."/>
            <person name="Manzano-Marin A."/>
        </authorList>
    </citation>
    <scope>NUCLEOTIDE SEQUENCE [LARGE SCALE GENOMIC DNA]</scope>
    <source>
        <strain evidence="12 13">ErCicuneomaculata</strain>
    </source>
</reference>
<organism evidence="12 13">
    <name type="scientific">Candidatus Erwinia haradaeae</name>
    <dbReference type="NCBI Taxonomy" id="1922217"/>
    <lineage>
        <taxon>Bacteria</taxon>
        <taxon>Pseudomonadati</taxon>
        <taxon>Pseudomonadota</taxon>
        <taxon>Gammaproteobacteria</taxon>
        <taxon>Enterobacterales</taxon>
        <taxon>Erwiniaceae</taxon>
        <taxon>Erwinia</taxon>
    </lineage>
</organism>
<comment type="catalytic activity">
    <reaction evidence="8 9">
        <text>7,8-dihydroneopterin 3'-triphosphate + H2O = 6-carboxy-5,6,7,8-tetrahydropterin + triphosphate + acetaldehyde + 2 H(+)</text>
        <dbReference type="Rhea" id="RHEA:27966"/>
        <dbReference type="ChEBI" id="CHEBI:15343"/>
        <dbReference type="ChEBI" id="CHEBI:15377"/>
        <dbReference type="ChEBI" id="CHEBI:15378"/>
        <dbReference type="ChEBI" id="CHEBI:18036"/>
        <dbReference type="ChEBI" id="CHEBI:58462"/>
        <dbReference type="ChEBI" id="CHEBI:61032"/>
        <dbReference type="EC" id="4.1.2.50"/>
    </reaction>
</comment>